<dbReference type="InterPro" id="IPR002104">
    <property type="entry name" value="Integrase_catalytic"/>
</dbReference>
<dbReference type="RefSeq" id="WP_142675814.1">
    <property type="nucleotide sequence ID" value="NZ_QOCW01000045.1"/>
</dbReference>
<dbReference type="GO" id="GO:0006310">
    <property type="term" value="P:DNA recombination"/>
    <property type="evidence" value="ECO:0007669"/>
    <property type="project" value="UniProtKB-KW"/>
</dbReference>
<dbReference type="OrthoDB" id="9788852at2"/>
<comment type="caution">
    <text evidence="3">The sequence shown here is derived from an EMBL/GenBank/DDBJ whole genome shotgun (WGS) entry which is preliminary data.</text>
</comment>
<reference evidence="3 4" key="1">
    <citation type="submission" date="2018-07" db="EMBL/GenBank/DDBJ databases">
        <title>Lottiidibacillus patelloidae gen. nov., sp. nov., isolated from the intestinal tract of a marine limpet and the reclassification of B. taeanensis BH030017T, B. algicola KMM 3737T and B. hwajinpoensis SW-72T as genus Lottiidibacillus.</title>
        <authorList>
            <person name="Liu R."/>
            <person name="Huang Z."/>
        </authorList>
    </citation>
    <scope>NUCLEOTIDE SEQUENCE [LARGE SCALE GENOMIC DNA]</scope>
    <source>
        <strain evidence="3 4">BH030017</strain>
    </source>
</reference>
<dbReference type="EMBL" id="QOCW01000045">
    <property type="protein sequence ID" value="RBW67280.1"/>
    <property type="molecule type" value="Genomic_DNA"/>
</dbReference>
<dbReference type="InterPro" id="IPR013762">
    <property type="entry name" value="Integrase-like_cat_sf"/>
</dbReference>
<organism evidence="3 4">
    <name type="scientific">Bacillus taeanensis</name>
    <dbReference type="NCBI Taxonomy" id="273032"/>
    <lineage>
        <taxon>Bacteria</taxon>
        <taxon>Bacillati</taxon>
        <taxon>Bacillota</taxon>
        <taxon>Bacilli</taxon>
        <taxon>Bacillales</taxon>
        <taxon>Bacillaceae</taxon>
        <taxon>Bacillus</taxon>
    </lineage>
</organism>
<dbReference type="GO" id="GO:0003677">
    <property type="term" value="F:DNA binding"/>
    <property type="evidence" value="ECO:0007669"/>
    <property type="project" value="InterPro"/>
</dbReference>
<protein>
    <submittedName>
        <fullName evidence="3">Site-specific integrase</fullName>
    </submittedName>
</protein>
<feature type="non-terminal residue" evidence="3">
    <location>
        <position position="1"/>
    </location>
</feature>
<keyword evidence="4" id="KW-1185">Reference proteome</keyword>
<dbReference type="Pfam" id="PF00589">
    <property type="entry name" value="Phage_integrase"/>
    <property type="match status" value="1"/>
</dbReference>
<name>A0A366XLN2_9BACI</name>
<dbReference type="PROSITE" id="PS51898">
    <property type="entry name" value="TYR_RECOMBINASE"/>
    <property type="match status" value="1"/>
</dbReference>
<keyword evidence="1" id="KW-0233">DNA recombination</keyword>
<gene>
    <name evidence="3" type="ORF">DS031_23045</name>
</gene>
<dbReference type="Proteomes" id="UP000253314">
    <property type="component" value="Unassembled WGS sequence"/>
</dbReference>
<evidence type="ECO:0000313" key="3">
    <source>
        <dbReference type="EMBL" id="RBW67280.1"/>
    </source>
</evidence>
<sequence>EIERYTHRMAPSDFLFPSRQGDKPISRVQAWNIINEAAREAGVPGPIGTHTLRKTFGYHFYQRTKDVAMLQQIFGHSSPSITLRYIGINDDMVDAALNEFSL</sequence>
<dbReference type="SUPFAM" id="SSF56349">
    <property type="entry name" value="DNA breaking-rejoining enzymes"/>
    <property type="match status" value="1"/>
</dbReference>
<proteinExistence type="predicted"/>
<evidence type="ECO:0000313" key="4">
    <source>
        <dbReference type="Proteomes" id="UP000253314"/>
    </source>
</evidence>
<dbReference type="InterPro" id="IPR011010">
    <property type="entry name" value="DNA_brk_join_enz"/>
</dbReference>
<evidence type="ECO:0000259" key="2">
    <source>
        <dbReference type="PROSITE" id="PS51898"/>
    </source>
</evidence>
<evidence type="ECO:0000256" key="1">
    <source>
        <dbReference type="ARBA" id="ARBA00023172"/>
    </source>
</evidence>
<accession>A0A366XLN2</accession>
<dbReference type="Gene3D" id="1.10.443.10">
    <property type="entry name" value="Intergrase catalytic core"/>
    <property type="match status" value="1"/>
</dbReference>
<dbReference type="AlphaFoldDB" id="A0A366XLN2"/>
<dbReference type="GO" id="GO:0015074">
    <property type="term" value="P:DNA integration"/>
    <property type="evidence" value="ECO:0007669"/>
    <property type="project" value="InterPro"/>
</dbReference>
<feature type="domain" description="Tyr recombinase" evidence="2">
    <location>
        <begin position="1"/>
        <end position="98"/>
    </location>
</feature>